<dbReference type="Proteomes" id="UP000545507">
    <property type="component" value="Unassembled WGS sequence"/>
</dbReference>
<dbReference type="AlphaFoldDB" id="A0A7Y8H0P9"/>
<feature type="transmembrane region" description="Helical" evidence="1">
    <location>
        <begin position="64"/>
        <end position="85"/>
    </location>
</feature>
<name>A0A7Y8H0P9_9BURK</name>
<keyword evidence="1" id="KW-1133">Transmembrane helix</keyword>
<keyword evidence="1" id="KW-0812">Transmembrane</keyword>
<feature type="transmembrane region" description="Helical" evidence="1">
    <location>
        <begin position="21"/>
        <end position="52"/>
    </location>
</feature>
<sequence length="86" mass="9050">MAADTEGVQASSQIPVSGRRVAIAVVCWLLSSVGLLMSLMVFTATAVTALVNEPFFQVVNDPKFCLGLAVAYAWSSLAVMTIAWVG</sequence>
<dbReference type="EMBL" id="VYGV01000027">
    <property type="protein sequence ID" value="NWF48370.1"/>
    <property type="molecule type" value="Genomic_DNA"/>
</dbReference>
<accession>A0A7Y8H0P9</accession>
<comment type="caution">
    <text evidence="2">The sequence shown here is derived from an EMBL/GenBank/DDBJ whole genome shotgun (WGS) entry which is preliminary data.</text>
</comment>
<evidence type="ECO:0000313" key="2">
    <source>
        <dbReference type="EMBL" id="NWF48370.1"/>
    </source>
</evidence>
<protein>
    <submittedName>
        <fullName evidence="2">Uncharacterized protein</fullName>
    </submittedName>
</protein>
<reference evidence="2 3" key="1">
    <citation type="submission" date="2019-09" db="EMBL/GenBank/DDBJ databases">
        <title>Hydrogenophaga aromatica sp. nov., isolated from a para-xylene-degrading enrichment culture.</title>
        <authorList>
            <person name="Tancsics A."/>
            <person name="Banerjee S."/>
        </authorList>
    </citation>
    <scope>NUCLEOTIDE SEQUENCE [LARGE SCALE GENOMIC DNA]</scope>
    <source>
        <strain evidence="2 3">D2P1</strain>
    </source>
</reference>
<gene>
    <name evidence="2" type="ORF">F3K02_24400</name>
</gene>
<evidence type="ECO:0000313" key="3">
    <source>
        <dbReference type="Proteomes" id="UP000545507"/>
    </source>
</evidence>
<organism evidence="2 3">
    <name type="scientific">Hydrogenophaga aromaticivorans</name>
    <dbReference type="NCBI Taxonomy" id="2610898"/>
    <lineage>
        <taxon>Bacteria</taxon>
        <taxon>Pseudomonadati</taxon>
        <taxon>Pseudomonadota</taxon>
        <taxon>Betaproteobacteria</taxon>
        <taxon>Burkholderiales</taxon>
        <taxon>Comamonadaceae</taxon>
        <taxon>Hydrogenophaga</taxon>
    </lineage>
</organism>
<keyword evidence="1" id="KW-0472">Membrane</keyword>
<feature type="non-terminal residue" evidence="2">
    <location>
        <position position="86"/>
    </location>
</feature>
<proteinExistence type="predicted"/>
<dbReference type="RefSeq" id="WP_177138989.1">
    <property type="nucleotide sequence ID" value="NZ_VYGV01000027.1"/>
</dbReference>
<evidence type="ECO:0000256" key="1">
    <source>
        <dbReference type="SAM" id="Phobius"/>
    </source>
</evidence>
<keyword evidence="3" id="KW-1185">Reference proteome</keyword>